<dbReference type="InterPro" id="IPR016187">
    <property type="entry name" value="CTDL_fold"/>
</dbReference>
<evidence type="ECO:0000256" key="4">
    <source>
        <dbReference type="ARBA" id="ARBA00022583"/>
    </source>
</evidence>
<evidence type="ECO:0000256" key="16">
    <source>
        <dbReference type="SAM" id="Phobius"/>
    </source>
</evidence>
<dbReference type="EMBL" id="CP026243">
    <property type="protein sequence ID" value="AWO95825.1"/>
    <property type="molecule type" value="Genomic_DNA"/>
</dbReference>
<keyword evidence="20" id="KW-1185">Reference proteome</keyword>
<evidence type="ECO:0000256" key="11">
    <source>
        <dbReference type="ARBA" id="ARBA00023157"/>
    </source>
</evidence>
<dbReference type="SMART" id="SM00181">
    <property type="entry name" value="EGF"/>
    <property type="match status" value="5"/>
</dbReference>
<keyword evidence="11" id="KW-1015">Disulfide bond</keyword>
<dbReference type="Pfam" id="PF07645">
    <property type="entry name" value="EGF_CA"/>
    <property type="match status" value="1"/>
</dbReference>
<comment type="caution">
    <text evidence="14">Lacks conserved residue(s) required for the propagation of feature annotation.</text>
</comment>
<keyword evidence="3" id="KW-0597">Phosphoprotein</keyword>
<keyword evidence="9 16" id="KW-1133">Transmembrane helix</keyword>
<dbReference type="PANTHER" id="PTHR14789">
    <property type="entry name" value="CHONDROLECTIN VARIANT CHODLFDELTAE"/>
    <property type="match status" value="1"/>
</dbReference>
<dbReference type="Pfam" id="PF12662">
    <property type="entry name" value="cEGF"/>
    <property type="match status" value="1"/>
</dbReference>
<dbReference type="SMART" id="SM00179">
    <property type="entry name" value="EGF_CA"/>
    <property type="match status" value="4"/>
</dbReference>
<dbReference type="InterPro" id="IPR016186">
    <property type="entry name" value="C-type_lectin-like/link_sf"/>
</dbReference>
<evidence type="ECO:0000256" key="8">
    <source>
        <dbReference type="ARBA" id="ARBA00022737"/>
    </source>
</evidence>
<dbReference type="InterPro" id="IPR000742">
    <property type="entry name" value="EGF"/>
</dbReference>
<dbReference type="InterPro" id="IPR026823">
    <property type="entry name" value="cEGF"/>
</dbReference>
<dbReference type="FunFam" id="2.10.25.10:FF:000406">
    <property type="entry name" value="CD248 molecule"/>
    <property type="match status" value="1"/>
</dbReference>
<dbReference type="Proteomes" id="UP000246464">
    <property type="component" value="Chromosome 1"/>
</dbReference>
<keyword evidence="7" id="KW-0430">Lectin</keyword>
<dbReference type="InterPro" id="IPR000152">
    <property type="entry name" value="EGF-type_Asp/Asn_hydroxyl_site"/>
</dbReference>
<dbReference type="InterPro" id="IPR018097">
    <property type="entry name" value="EGF_Ca-bd_CS"/>
</dbReference>
<dbReference type="PROSITE" id="PS01186">
    <property type="entry name" value="EGF_2"/>
    <property type="match status" value="1"/>
</dbReference>
<dbReference type="InterPro" id="IPR049883">
    <property type="entry name" value="NOTCH1_EGF-like"/>
</dbReference>
<keyword evidence="13" id="KW-0325">Glycoprotein</keyword>
<evidence type="ECO:0000256" key="10">
    <source>
        <dbReference type="ARBA" id="ARBA00023136"/>
    </source>
</evidence>
<feature type="domain" description="EGF-like" evidence="17">
    <location>
        <begin position="354"/>
        <end position="391"/>
    </location>
</feature>
<accession>A0A2U9AW71</accession>
<dbReference type="STRING" id="52904.ENSSMAP00000014831"/>
<dbReference type="PROSITE" id="PS00010">
    <property type="entry name" value="ASX_HYDROXYL"/>
    <property type="match status" value="1"/>
</dbReference>
<feature type="transmembrane region" description="Helical" evidence="16">
    <location>
        <begin position="731"/>
        <end position="754"/>
    </location>
</feature>
<gene>
    <name evidence="19" type="ORF">SMAX5B_017538</name>
</gene>
<dbReference type="GO" id="GO:0031012">
    <property type="term" value="C:extracellular matrix"/>
    <property type="evidence" value="ECO:0007669"/>
    <property type="project" value="TreeGrafter"/>
</dbReference>
<feature type="transmembrane region" description="Helical" evidence="16">
    <location>
        <begin position="20"/>
        <end position="46"/>
    </location>
</feature>
<sequence length="794" mass="88650">MAPTPSPTSPTPVREQDDRMGSLVSSASALLFTSMLAFLVGVSSVLGQDLRERDAICDVDGCFVVYFQRKTFLDSWRACKEKGGNLATIKRKEDATSIAILFSALDLRHSRTKVQVWIGLQRHPRQCTTMRTLRGFSWTTGDQDTEYTNWQEEDSPSKCMVPRCVFMDYNIEQQNDDLKWLDGSCSVPVDGYLCHYGYKGMCPALWSEGGGNVLYVTPFNLLSTLLTHVPFGSVATLPCPVGTKEEQSVLCVLKEDGSVGWSRDPPFCSNPSVSQDWCDQDNGGCEHFCRPAGAHFYCECADQYQLGDDGHSCELSDVCQEAPCEFDCLPLSVGYRCTCPEGYMLSPDDVGCVDIDECLQSLCEQLCENSPGTFECRCQEGYQQDDEGGCEDLDECIKDPCEHACENTPGSHICHCHLGFSPVPEDPSRCQDTDECQIPGTCEQMCVNYEGGFECYCEEGYELMSDQYSCRKQREGHDQSAITSPFPWVTHRPGPVWDPMDYDWNLQQSPTDWPPEEEQSLDWLTDSPRVLSSDVIWVTSAPHEELLLYSAVDPLTQGVEKDEEDIDNGGEWLKGGHTSQSELEIFPNTIYTTPPPTTSSITQPEEVDTTALPFLSTSTISEGARNWWARLTTSSHKPGNPEDFVTDHNMPTDSSYHNEEDEEQYPLSKQSEFPKEEFGEEDMNYVEIKHSLDPTVLTQLTTSQPPSSEGGQSEDILDSVWEDSGQKNSTWLLVGLLVPICMFILVMLVLGIIYCTHCNHQPRSKNITDCYHWISGAHDTQGAPNPSSGVKTHV</sequence>
<dbReference type="PROSITE" id="PS01187">
    <property type="entry name" value="EGF_CA"/>
    <property type="match status" value="1"/>
</dbReference>
<evidence type="ECO:0000256" key="15">
    <source>
        <dbReference type="SAM" id="MobiDB-lite"/>
    </source>
</evidence>
<dbReference type="SUPFAM" id="SSF56436">
    <property type="entry name" value="C-type lectin-like"/>
    <property type="match status" value="1"/>
</dbReference>
<evidence type="ECO:0000256" key="12">
    <source>
        <dbReference type="ARBA" id="ARBA00023170"/>
    </source>
</evidence>
<evidence type="ECO:0000256" key="3">
    <source>
        <dbReference type="ARBA" id="ARBA00022553"/>
    </source>
</evidence>
<evidence type="ECO:0000256" key="9">
    <source>
        <dbReference type="ARBA" id="ARBA00022989"/>
    </source>
</evidence>
<evidence type="ECO:0000256" key="2">
    <source>
        <dbReference type="ARBA" id="ARBA00022536"/>
    </source>
</evidence>
<dbReference type="PROSITE" id="PS50041">
    <property type="entry name" value="C_TYPE_LECTIN_2"/>
    <property type="match status" value="1"/>
</dbReference>
<dbReference type="GO" id="GO:0016477">
    <property type="term" value="P:cell migration"/>
    <property type="evidence" value="ECO:0007669"/>
    <property type="project" value="TreeGrafter"/>
</dbReference>
<dbReference type="PANTHER" id="PTHR14789:SF4">
    <property type="entry name" value="ENDOSIALIN"/>
    <property type="match status" value="1"/>
</dbReference>
<protein>
    <submittedName>
        <fullName evidence="19">Putative endosialin-like</fullName>
    </submittedName>
</protein>
<dbReference type="SUPFAM" id="SSF57196">
    <property type="entry name" value="EGF/Laminin"/>
    <property type="match status" value="2"/>
</dbReference>
<name>A0A2U9AW71_SCOMX</name>
<dbReference type="CDD" id="cd03600">
    <property type="entry name" value="CLECT_thrombomodulin_like"/>
    <property type="match status" value="1"/>
</dbReference>
<keyword evidence="12" id="KW-0675">Receptor</keyword>
<evidence type="ECO:0000256" key="1">
    <source>
        <dbReference type="ARBA" id="ARBA00004479"/>
    </source>
</evidence>
<evidence type="ECO:0000256" key="7">
    <source>
        <dbReference type="ARBA" id="ARBA00022734"/>
    </source>
</evidence>
<dbReference type="InterPro" id="IPR001304">
    <property type="entry name" value="C-type_lectin-like"/>
</dbReference>
<dbReference type="Pfam" id="PF00059">
    <property type="entry name" value="Lectin_C"/>
    <property type="match status" value="1"/>
</dbReference>
<dbReference type="PROSITE" id="PS50026">
    <property type="entry name" value="EGF_3"/>
    <property type="match status" value="2"/>
</dbReference>
<evidence type="ECO:0000256" key="6">
    <source>
        <dbReference type="ARBA" id="ARBA00022729"/>
    </source>
</evidence>
<evidence type="ECO:0000313" key="19">
    <source>
        <dbReference type="EMBL" id="AWO95825.1"/>
    </source>
</evidence>
<dbReference type="InterPro" id="IPR001881">
    <property type="entry name" value="EGF-like_Ca-bd_dom"/>
</dbReference>
<dbReference type="GO" id="GO:0050840">
    <property type="term" value="F:extracellular matrix binding"/>
    <property type="evidence" value="ECO:0007669"/>
    <property type="project" value="TreeGrafter"/>
</dbReference>
<keyword evidence="4" id="KW-0254">Endocytosis</keyword>
<keyword evidence="6" id="KW-0732">Signal</keyword>
<dbReference type="Pfam" id="PF14670">
    <property type="entry name" value="FXa_inhibition"/>
    <property type="match status" value="2"/>
</dbReference>
<evidence type="ECO:0000256" key="13">
    <source>
        <dbReference type="ARBA" id="ARBA00023180"/>
    </source>
</evidence>
<dbReference type="InterPro" id="IPR009030">
    <property type="entry name" value="Growth_fac_rcpt_cys_sf"/>
</dbReference>
<dbReference type="AlphaFoldDB" id="A0A2U9AW71"/>
<evidence type="ECO:0000259" key="17">
    <source>
        <dbReference type="PROSITE" id="PS50026"/>
    </source>
</evidence>
<dbReference type="GO" id="GO:1990430">
    <property type="term" value="F:extracellular matrix protein binding"/>
    <property type="evidence" value="ECO:0007669"/>
    <property type="project" value="TreeGrafter"/>
</dbReference>
<feature type="domain" description="C-type lectin" evidence="18">
    <location>
        <begin position="62"/>
        <end position="186"/>
    </location>
</feature>
<reference evidence="19 20" key="1">
    <citation type="submission" date="2017-12" db="EMBL/GenBank/DDBJ databases">
        <title>Integrating genomic resources of turbot (Scophthalmus maximus) in depth evaluation of genetic and physical mapping variation across individuals.</title>
        <authorList>
            <person name="Martinez P."/>
        </authorList>
    </citation>
    <scope>NUCLEOTIDE SEQUENCE [LARGE SCALE GENOMIC DNA]</scope>
</reference>
<dbReference type="Gene3D" id="3.10.100.10">
    <property type="entry name" value="Mannose-Binding Protein A, subunit A"/>
    <property type="match status" value="1"/>
</dbReference>
<evidence type="ECO:0000259" key="18">
    <source>
        <dbReference type="PROSITE" id="PS50041"/>
    </source>
</evidence>
<dbReference type="SUPFAM" id="SSF57184">
    <property type="entry name" value="Growth factor receptor domain"/>
    <property type="match status" value="1"/>
</dbReference>
<dbReference type="GO" id="GO:0006897">
    <property type="term" value="P:endocytosis"/>
    <property type="evidence" value="ECO:0007669"/>
    <property type="project" value="UniProtKB-KW"/>
</dbReference>
<feature type="domain" description="EGF-like" evidence="17">
    <location>
        <begin position="392"/>
        <end position="431"/>
    </location>
</feature>
<comment type="subcellular location">
    <subcellularLocation>
        <location evidence="1">Membrane</location>
        <topology evidence="1">Single-pass type I membrane protein</topology>
    </subcellularLocation>
</comment>
<evidence type="ECO:0000313" key="20">
    <source>
        <dbReference type="Proteomes" id="UP000246464"/>
    </source>
</evidence>
<dbReference type="Gene3D" id="2.10.25.10">
    <property type="entry name" value="Laminin"/>
    <property type="match status" value="5"/>
</dbReference>
<dbReference type="GO" id="GO:0009897">
    <property type="term" value="C:external side of plasma membrane"/>
    <property type="evidence" value="ECO:0007669"/>
    <property type="project" value="TreeGrafter"/>
</dbReference>
<dbReference type="GO" id="GO:0005509">
    <property type="term" value="F:calcium ion binding"/>
    <property type="evidence" value="ECO:0007669"/>
    <property type="project" value="InterPro"/>
</dbReference>
<dbReference type="FunFam" id="2.10.25.10:FF:000009">
    <property type="entry name" value="Low-density lipoprotein receptor isoform 1"/>
    <property type="match status" value="2"/>
</dbReference>
<proteinExistence type="predicted"/>
<evidence type="ECO:0000256" key="14">
    <source>
        <dbReference type="PROSITE-ProRule" id="PRU00076"/>
    </source>
</evidence>
<feature type="region of interest" description="Disordered" evidence="15">
    <location>
        <begin position="632"/>
        <end position="669"/>
    </location>
</feature>
<dbReference type="CDD" id="cd00054">
    <property type="entry name" value="EGF_CA"/>
    <property type="match status" value="2"/>
</dbReference>
<keyword evidence="8" id="KW-0677">Repeat</keyword>
<dbReference type="GO" id="GO:0030246">
    <property type="term" value="F:carbohydrate binding"/>
    <property type="evidence" value="ECO:0007669"/>
    <property type="project" value="UniProtKB-KW"/>
</dbReference>
<keyword evidence="2 14" id="KW-0245">EGF-like domain</keyword>
<organism evidence="19 20">
    <name type="scientific">Scophthalmus maximus</name>
    <name type="common">Turbot</name>
    <name type="synonym">Psetta maxima</name>
    <dbReference type="NCBI Taxonomy" id="52904"/>
    <lineage>
        <taxon>Eukaryota</taxon>
        <taxon>Metazoa</taxon>
        <taxon>Chordata</taxon>
        <taxon>Craniata</taxon>
        <taxon>Vertebrata</taxon>
        <taxon>Euteleostomi</taxon>
        <taxon>Actinopterygii</taxon>
        <taxon>Neopterygii</taxon>
        <taxon>Teleostei</taxon>
        <taxon>Neoteleostei</taxon>
        <taxon>Acanthomorphata</taxon>
        <taxon>Carangaria</taxon>
        <taxon>Pleuronectiformes</taxon>
        <taxon>Pleuronectoidei</taxon>
        <taxon>Scophthalmidae</taxon>
        <taxon>Scophthalmus</taxon>
    </lineage>
</organism>
<evidence type="ECO:0000256" key="5">
    <source>
        <dbReference type="ARBA" id="ARBA00022692"/>
    </source>
</evidence>
<dbReference type="InterPro" id="IPR051505">
    <property type="entry name" value="C-type_lectin_domain"/>
</dbReference>
<keyword evidence="5 16" id="KW-0812">Transmembrane</keyword>
<keyword evidence="10 16" id="KW-0472">Membrane</keyword>
<dbReference type="SMART" id="SM00034">
    <property type="entry name" value="CLECT"/>
    <property type="match status" value="1"/>
</dbReference>